<dbReference type="GO" id="GO:0005524">
    <property type="term" value="F:ATP binding"/>
    <property type="evidence" value="ECO:0007669"/>
    <property type="project" value="UniProtKB-KW"/>
</dbReference>
<dbReference type="EMBL" id="QOKW01000009">
    <property type="protein sequence ID" value="KAA0680339.1"/>
    <property type="molecule type" value="Genomic_DNA"/>
</dbReference>
<dbReference type="PANTHER" id="PTHR43788:SF6">
    <property type="entry name" value="DNA HELICASE B"/>
    <property type="match status" value="1"/>
</dbReference>
<accession>A0A9W7NJ99</accession>
<dbReference type="GO" id="GO:0017116">
    <property type="term" value="F:single-stranded DNA helicase activity"/>
    <property type="evidence" value="ECO:0007669"/>
    <property type="project" value="TreeGrafter"/>
</dbReference>
<reference evidence="4 5" key="1">
    <citation type="submission" date="2018-07" db="EMBL/GenBank/DDBJ databases">
        <title>Genome sequence of Azospirillum sp. ATCC 49961.</title>
        <authorList>
            <person name="Sant'Anna F.H."/>
            <person name="Baldani J.I."/>
            <person name="Zilli J.E."/>
            <person name="Reis V.M."/>
            <person name="Hartmann A."/>
            <person name="Cruz L."/>
            <person name="de Souza E.M."/>
            <person name="de Oliveira Pedrosa F."/>
            <person name="Passaglia L.M.P."/>
        </authorList>
    </citation>
    <scope>NUCLEOTIDE SEQUENCE [LARGE SCALE GENOMIC DNA]</scope>
    <source>
        <strain evidence="4 5">ATCC 49961</strain>
    </source>
</reference>
<keyword evidence="5" id="KW-1185">Reference proteome</keyword>
<dbReference type="Pfam" id="PF13538">
    <property type="entry name" value="UvrD_C_2"/>
    <property type="match status" value="1"/>
</dbReference>
<evidence type="ECO:0000313" key="4">
    <source>
        <dbReference type="EMBL" id="KAA0680339.1"/>
    </source>
</evidence>
<protein>
    <recommendedName>
        <fullName evidence="3">UvrD-like helicase C-terminal domain-containing protein</fullName>
    </recommendedName>
</protein>
<proteinExistence type="predicted"/>
<dbReference type="SUPFAM" id="SSF52540">
    <property type="entry name" value="P-loop containing nucleoside triphosphate hydrolases"/>
    <property type="match status" value="2"/>
</dbReference>
<sequence length="746" mass="81919">MRVVVRKIVSEREYGCIFAAAPEAEPDREVRVVAWANRMVGMPVPGEIWTVEGKTRQTERGDQIEADHAVRVLPTGRLIVTYLATHLPGIGQERAQRLWDAFRPDLGSVLASEANIDEIARVIAPDRPVLSVRLASAVVREWMATTATTKTVEWLTARGVENLRLALRVVRILGPSAVERLDRNPYCLVPVLSWSKVDELGLRLLAEAGEIAPHDDRRRLVGAVDAAIKMAIRAGHTRLTDEMLHGYLAKRLGVVHGHPRIQAAVHAGRANGAVVPDERGWRAPGCAIMEDRVVQMLRAMQFDPGPIAVPSQNAIKCRMEGFGIDGRRLHPEQVQAVSEALQRPVACLQGGAGTGKTFTTRAIAALWEDLGGAVLCCALSGKAALRLNQATKLQARTITRLLADLDRYKECLERLKEPDLDHHERERLERALPTLPNFTEKALLLCDEASMVDLPTMHAILRRLPRGARLLLVGDDCQLPPVGFGLIYHVLVSDPEITSSLKTVHRQTEASGIPSVAAAIRNRRMPDFAAYSGVSDGVSFVDAEPEVLLATVQKIATDLGGFDDGNLLCVTATNEGVAGIDPINRMFHEAHRQRHGLPDMKGYLGQRFSRGEPVIHLRNNYKRDLWNGSLGRITMVGEASGGVKALFDGQEHTFLKDDLIDLALAYGITCHKAQGSQARRVIIPIYPTRLLDPAWLYTAVTRAEAQAVLVGSRDALTKALRRPWATENRMVGLEWLGATTPSPLAM</sequence>
<keyword evidence="2" id="KW-0067">ATP-binding</keyword>
<dbReference type="InterPro" id="IPR027417">
    <property type="entry name" value="P-loop_NTPase"/>
</dbReference>
<comment type="caution">
    <text evidence="4">The sequence shown here is derived from an EMBL/GenBank/DDBJ whole genome shotgun (WGS) entry which is preliminary data.</text>
</comment>
<dbReference type="PANTHER" id="PTHR43788">
    <property type="entry name" value="DNA2/NAM7 HELICASE FAMILY MEMBER"/>
    <property type="match status" value="1"/>
</dbReference>
<dbReference type="GO" id="GO:0009338">
    <property type="term" value="C:exodeoxyribonuclease V complex"/>
    <property type="evidence" value="ECO:0007669"/>
    <property type="project" value="TreeGrafter"/>
</dbReference>
<organism evidence="4 5">
    <name type="scientific">Roseomonas genomospecies 6</name>
    <dbReference type="NCBI Taxonomy" id="214106"/>
    <lineage>
        <taxon>Bacteria</taxon>
        <taxon>Pseudomonadati</taxon>
        <taxon>Pseudomonadota</taxon>
        <taxon>Alphaproteobacteria</taxon>
        <taxon>Acetobacterales</taxon>
        <taxon>Roseomonadaceae</taxon>
        <taxon>Roseomonas</taxon>
    </lineage>
</organism>
<dbReference type="InterPro" id="IPR050534">
    <property type="entry name" value="Coronavir_polyprotein_1ab"/>
</dbReference>
<dbReference type="InterPro" id="IPR027785">
    <property type="entry name" value="UvrD-like_helicase_C"/>
</dbReference>
<dbReference type="OrthoDB" id="9803432at2"/>
<evidence type="ECO:0000259" key="3">
    <source>
        <dbReference type="Pfam" id="PF13538"/>
    </source>
</evidence>
<dbReference type="Gene3D" id="3.40.50.300">
    <property type="entry name" value="P-loop containing nucleotide triphosphate hydrolases"/>
    <property type="match status" value="2"/>
</dbReference>
<dbReference type="CDD" id="cd18809">
    <property type="entry name" value="SF1_C_RecD"/>
    <property type="match status" value="1"/>
</dbReference>
<feature type="domain" description="UvrD-like helicase C-terminal" evidence="3">
    <location>
        <begin position="665"/>
        <end position="710"/>
    </location>
</feature>
<dbReference type="GO" id="GO:0006310">
    <property type="term" value="P:DNA recombination"/>
    <property type="evidence" value="ECO:0007669"/>
    <property type="project" value="TreeGrafter"/>
</dbReference>
<evidence type="ECO:0000256" key="1">
    <source>
        <dbReference type="ARBA" id="ARBA00022741"/>
    </source>
</evidence>
<gene>
    <name evidence="4" type="ORF">DS843_13580</name>
</gene>
<dbReference type="CDD" id="cd17933">
    <property type="entry name" value="DEXSc_RecD-like"/>
    <property type="match status" value="1"/>
</dbReference>
<keyword evidence="1" id="KW-0547">Nucleotide-binding</keyword>
<dbReference type="AlphaFoldDB" id="A0A9W7NJ99"/>
<dbReference type="Pfam" id="PF13604">
    <property type="entry name" value="AAA_30"/>
    <property type="match status" value="1"/>
</dbReference>
<name>A0A9W7NJ99_9PROT</name>
<evidence type="ECO:0000313" key="5">
    <source>
        <dbReference type="Proteomes" id="UP000480854"/>
    </source>
</evidence>
<dbReference type="Gene3D" id="2.30.30.940">
    <property type="match status" value="1"/>
</dbReference>
<evidence type="ECO:0000256" key="2">
    <source>
        <dbReference type="ARBA" id="ARBA00022840"/>
    </source>
</evidence>
<dbReference type="RefSeq" id="WP_149469438.1">
    <property type="nucleotide sequence ID" value="NZ_QOKW01000009.1"/>
</dbReference>
<dbReference type="Proteomes" id="UP000480854">
    <property type="component" value="Unassembled WGS sequence"/>
</dbReference>